<feature type="transmembrane region" description="Helical" evidence="9">
    <location>
        <begin position="187"/>
        <end position="207"/>
    </location>
</feature>
<evidence type="ECO:0000256" key="5">
    <source>
        <dbReference type="ARBA" id="ARBA00022692"/>
    </source>
</evidence>
<dbReference type="PIRSF" id="PIRSF005353">
    <property type="entry name" value="PbuG"/>
    <property type="match status" value="1"/>
</dbReference>
<feature type="transmembrane region" description="Helical" evidence="9">
    <location>
        <begin position="214"/>
        <end position="234"/>
    </location>
</feature>
<dbReference type="InterPro" id="IPR045018">
    <property type="entry name" value="Azg-like"/>
</dbReference>
<comment type="similarity">
    <text evidence="2 8">Belongs to the nucleobase:cation symporter-2 (NCS2) (TC 2.A.40) family. Azg-like subfamily.</text>
</comment>
<keyword evidence="5 8" id="KW-0812">Transmembrane</keyword>
<feature type="transmembrane region" description="Helical" evidence="9">
    <location>
        <begin position="266"/>
        <end position="285"/>
    </location>
</feature>
<keyword evidence="3 8" id="KW-0813">Transport</keyword>
<evidence type="ECO:0000256" key="2">
    <source>
        <dbReference type="ARBA" id="ARBA00005697"/>
    </source>
</evidence>
<protein>
    <submittedName>
        <fullName evidence="10">NCS2 family permease</fullName>
    </submittedName>
</protein>
<dbReference type="Pfam" id="PF00860">
    <property type="entry name" value="Xan_ur_permease"/>
    <property type="match status" value="1"/>
</dbReference>
<evidence type="ECO:0000313" key="10">
    <source>
        <dbReference type="EMBL" id="MBL4935282.1"/>
    </source>
</evidence>
<proteinExistence type="inferred from homology"/>
<feature type="transmembrane region" description="Helical" evidence="9">
    <location>
        <begin position="66"/>
        <end position="89"/>
    </location>
</feature>
<sequence length="472" mass="49835">MKDYFKLEENNTTVKTEIIAGVTTFITMAYIIFVNPQILGQAGMNGKGLMFGDVAKAGLTVANDPIIGSVFVATVLSAIIGTLVMGLVANVPFAQAAGMGMNAFFTFYVVGAAKYSWKAALAAVFICGLINIFITVTKIRIAIVNAIPESLKNAIGAGIGLFIALIGFKEAGIVASDAATLVKFGDIRNPGTLLAVFGLILTTALMVKRVKGSILLGIIATTIVGVIAQAFFGAKLNIFLPESFNIVSLPPSLSHTFLKLDFTQLFSAKTGILTAITIIVSFSLVDTFDTIGTFIGTGAKTGMFDEKNDVPKKGMFPRKIDKALFADATATSIGALLGTSNVTTYVESAAGISEGGRTGLTSVVVAICFFLALFLSPLVGIVPAQATAPALIIVGVLMISSIMRIDFDNFEEALPAFLTLVMMPFTYSIANGIAAGFIFYTIVKIVKGKAKEVHPIMYIFAILFILKFALQV</sequence>
<organism evidence="10 11">
    <name type="scientific">Clostridium rhizosphaerae</name>
    <dbReference type="NCBI Taxonomy" id="2803861"/>
    <lineage>
        <taxon>Bacteria</taxon>
        <taxon>Bacillati</taxon>
        <taxon>Bacillota</taxon>
        <taxon>Clostridia</taxon>
        <taxon>Eubacteriales</taxon>
        <taxon>Clostridiaceae</taxon>
        <taxon>Clostridium</taxon>
    </lineage>
</organism>
<feature type="transmembrane region" description="Helical" evidence="9">
    <location>
        <begin position="119"/>
        <end position="143"/>
    </location>
</feature>
<keyword evidence="7 8" id="KW-0472">Membrane</keyword>
<accession>A0ABS1T7F9</accession>
<dbReference type="PANTHER" id="PTHR43337:SF1">
    <property type="entry name" value="XANTHINE_URACIL PERMEASE C887.17-RELATED"/>
    <property type="match status" value="1"/>
</dbReference>
<evidence type="ECO:0000256" key="8">
    <source>
        <dbReference type="PIRNR" id="PIRNR005353"/>
    </source>
</evidence>
<name>A0ABS1T7F9_9CLOT</name>
<reference evidence="10 11" key="1">
    <citation type="submission" date="2021-01" db="EMBL/GenBank/DDBJ databases">
        <title>Genome public.</title>
        <authorList>
            <person name="Liu C."/>
            <person name="Sun Q."/>
        </authorList>
    </citation>
    <scope>NUCLEOTIDE SEQUENCE [LARGE SCALE GENOMIC DNA]</scope>
    <source>
        <strain evidence="10 11">YIM B02515</strain>
    </source>
</reference>
<comment type="caution">
    <text evidence="10">The sequence shown here is derived from an EMBL/GenBank/DDBJ whole genome shotgun (WGS) entry which is preliminary data.</text>
</comment>
<evidence type="ECO:0000313" key="11">
    <source>
        <dbReference type="Proteomes" id="UP000632377"/>
    </source>
</evidence>
<evidence type="ECO:0000256" key="6">
    <source>
        <dbReference type="ARBA" id="ARBA00022989"/>
    </source>
</evidence>
<evidence type="ECO:0000256" key="4">
    <source>
        <dbReference type="ARBA" id="ARBA00022475"/>
    </source>
</evidence>
<keyword evidence="11" id="KW-1185">Reference proteome</keyword>
<feature type="transmembrane region" description="Helical" evidence="9">
    <location>
        <begin position="453"/>
        <end position="470"/>
    </location>
</feature>
<evidence type="ECO:0000256" key="7">
    <source>
        <dbReference type="ARBA" id="ARBA00023136"/>
    </source>
</evidence>
<feature type="transmembrane region" description="Helical" evidence="9">
    <location>
        <begin position="358"/>
        <end position="379"/>
    </location>
</feature>
<feature type="transmembrane region" description="Helical" evidence="9">
    <location>
        <begin position="96"/>
        <end position="113"/>
    </location>
</feature>
<feature type="transmembrane region" description="Helical" evidence="9">
    <location>
        <begin position="12"/>
        <end position="33"/>
    </location>
</feature>
<dbReference type="PANTHER" id="PTHR43337">
    <property type="entry name" value="XANTHINE/URACIL PERMEASE C887.17-RELATED"/>
    <property type="match status" value="1"/>
</dbReference>
<evidence type="ECO:0000256" key="3">
    <source>
        <dbReference type="ARBA" id="ARBA00022448"/>
    </source>
</evidence>
<feature type="transmembrane region" description="Helical" evidence="9">
    <location>
        <begin position="386"/>
        <end position="405"/>
    </location>
</feature>
<evidence type="ECO:0000256" key="1">
    <source>
        <dbReference type="ARBA" id="ARBA00004651"/>
    </source>
</evidence>
<comment type="subcellular location">
    <subcellularLocation>
        <location evidence="1 8">Cell membrane</location>
        <topology evidence="1 8">Multi-pass membrane protein</topology>
    </subcellularLocation>
</comment>
<dbReference type="InterPro" id="IPR006043">
    <property type="entry name" value="NCS2"/>
</dbReference>
<keyword evidence="4 8" id="KW-1003">Cell membrane</keyword>
<dbReference type="EMBL" id="JAESWC010000002">
    <property type="protein sequence ID" value="MBL4935282.1"/>
    <property type="molecule type" value="Genomic_DNA"/>
</dbReference>
<feature type="transmembrane region" description="Helical" evidence="9">
    <location>
        <begin position="155"/>
        <end position="175"/>
    </location>
</feature>
<gene>
    <name evidence="10" type="ORF">JK636_05870</name>
</gene>
<dbReference type="InterPro" id="IPR026033">
    <property type="entry name" value="Azg-like_bact_archaea"/>
</dbReference>
<dbReference type="Proteomes" id="UP000632377">
    <property type="component" value="Unassembled WGS sequence"/>
</dbReference>
<feature type="transmembrane region" description="Helical" evidence="9">
    <location>
        <begin position="425"/>
        <end position="446"/>
    </location>
</feature>
<keyword evidence="6 8" id="KW-1133">Transmembrane helix</keyword>
<dbReference type="RefSeq" id="WP_202747885.1">
    <property type="nucleotide sequence ID" value="NZ_JAESWC010000002.1"/>
</dbReference>
<evidence type="ECO:0000256" key="9">
    <source>
        <dbReference type="SAM" id="Phobius"/>
    </source>
</evidence>